<protein>
    <recommendedName>
        <fullName evidence="3">Ankyrin repeat protein</fullName>
    </recommendedName>
</protein>
<proteinExistence type="predicted"/>
<sequence length="112" mass="12875">MDLSEDQQLQQAIKNSLETEKKKDEKMSQMTEKQRDDLFIKLCSENKCDEIAKMIIDQTSDIDEDFPLACEHGTANIVQLYLDKGAFPSPFAISKAKENTRHKDKILALLKR</sequence>
<dbReference type="EMBL" id="MK072066">
    <property type="protein sequence ID" value="AYV77810.1"/>
    <property type="molecule type" value="Genomic_DNA"/>
</dbReference>
<evidence type="ECO:0000256" key="1">
    <source>
        <dbReference type="SAM" id="MobiDB-lite"/>
    </source>
</evidence>
<name>A0A3G4ZSD4_9VIRU</name>
<accession>A0A3G4ZSD4</accession>
<feature type="region of interest" description="Disordered" evidence="1">
    <location>
        <begin position="1"/>
        <end position="30"/>
    </location>
</feature>
<evidence type="ECO:0000313" key="2">
    <source>
        <dbReference type="EMBL" id="AYV77810.1"/>
    </source>
</evidence>
<organism evidence="2">
    <name type="scientific">Edafosvirus sp</name>
    <dbReference type="NCBI Taxonomy" id="2487765"/>
    <lineage>
        <taxon>Viruses</taxon>
        <taxon>Varidnaviria</taxon>
        <taxon>Bamfordvirae</taxon>
        <taxon>Nucleocytoviricota</taxon>
        <taxon>Megaviricetes</taxon>
        <taxon>Imitervirales</taxon>
        <taxon>Mimiviridae</taxon>
        <taxon>Klosneuvirinae</taxon>
    </lineage>
</organism>
<feature type="compositionally biased region" description="Basic and acidic residues" evidence="1">
    <location>
        <begin position="17"/>
        <end position="30"/>
    </location>
</feature>
<reference evidence="2" key="1">
    <citation type="submission" date="2018-10" db="EMBL/GenBank/DDBJ databases">
        <title>Hidden diversity of soil giant viruses.</title>
        <authorList>
            <person name="Schulz F."/>
            <person name="Alteio L."/>
            <person name="Goudeau D."/>
            <person name="Ryan E.M."/>
            <person name="Malmstrom R.R."/>
            <person name="Blanchard J."/>
            <person name="Woyke T."/>
        </authorList>
    </citation>
    <scope>NUCLEOTIDE SEQUENCE</scope>
    <source>
        <strain evidence="2">EDV1</strain>
    </source>
</reference>
<feature type="compositionally biased region" description="Polar residues" evidence="1">
    <location>
        <begin position="1"/>
        <end position="16"/>
    </location>
</feature>
<evidence type="ECO:0008006" key="3">
    <source>
        <dbReference type="Google" id="ProtNLM"/>
    </source>
</evidence>
<gene>
    <name evidence="2" type="ORF">Edafosvirus1_141</name>
</gene>